<feature type="region of interest" description="Disordered" evidence="1">
    <location>
        <begin position="1"/>
        <end position="109"/>
    </location>
</feature>
<evidence type="ECO:0000259" key="2">
    <source>
        <dbReference type="Pfam" id="PF22943"/>
    </source>
</evidence>
<feature type="domain" description="Helix-turn-helix" evidence="2">
    <location>
        <begin position="146"/>
        <end position="190"/>
    </location>
</feature>
<protein>
    <recommendedName>
        <fullName evidence="2">Helix-turn-helix domain-containing protein</fullName>
    </recommendedName>
</protein>
<evidence type="ECO:0000256" key="1">
    <source>
        <dbReference type="SAM" id="MobiDB-lite"/>
    </source>
</evidence>
<dbReference type="RefSeq" id="XP_007833758.1">
    <property type="nucleotide sequence ID" value="XM_007835567.1"/>
</dbReference>
<dbReference type="KEGG" id="pfy:PFICI_06986"/>
<evidence type="ECO:0000313" key="3">
    <source>
        <dbReference type="EMBL" id="ETS81984.1"/>
    </source>
</evidence>
<proteinExistence type="predicted"/>
<feature type="compositionally biased region" description="Polar residues" evidence="1">
    <location>
        <begin position="85"/>
        <end position="96"/>
    </location>
</feature>
<gene>
    <name evidence="3" type="ORF">PFICI_06986</name>
</gene>
<dbReference type="Proteomes" id="UP000030651">
    <property type="component" value="Unassembled WGS sequence"/>
</dbReference>
<name>W3X7H7_PESFW</name>
<dbReference type="OMA" id="QFDPRRN"/>
<dbReference type="InParanoid" id="W3X7H7"/>
<feature type="compositionally biased region" description="Polar residues" evidence="1">
    <location>
        <begin position="1"/>
        <end position="13"/>
    </location>
</feature>
<dbReference type="InterPro" id="IPR054448">
    <property type="entry name" value="HTH_put_ascomycetes"/>
</dbReference>
<dbReference type="Pfam" id="PF22943">
    <property type="entry name" value="HTH_68"/>
    <property type="match status" value="1"/>
</dbReference>
<reference evidence="4" key="1">
    <citation type="journal article" date="2015" name="BMC Genomics">
        <title>Genomic and transcriptomic analysis of the endophytic fungus Pestalotiopsis fici reveals its lifestyle and high potential for synthesis of natural products.</title>
        <authorList>
            <person name="Wang X."/>
            <person name="Zhang X."/>
            <person name="Liu L."/>
            <person name="Xiang M."/>
            <person name="Wang W."/>
            <person name="Sun X."/>
            <person name="Che Y."/>
            <person name="Guo L."/>
            <person name="Liu G."/>
            <person name="Guo L."/>
            <person name="Wang C."/>
            <person name="Yin W.B."/>
            <person name="Stadler M."/>
            <person name="Zhang X."/>
            <person name="Liu X."/>
        </authorList>
    </citation>
    <scope>NUCLEOTIDE SEQUENCE [LARGE SCALE GENOMIC DNA]</scope>
    <source>
        <strain evidence="4">W106-1 / CGMCC3.15140</strain>
    </source>
</reference>
<dbReference type="EMBL" id="KI912112">
    <property type="protein sequence ID" value="ETS81984.1"/>
    <property type="molecule type" value="Genomic_DNA"/>
</dbReference>
<dbReference type="eggNOG" id="ENOG502SEWH">
    <property type="taxonomic scope" value="Eukaryota"/>
</dbReference>
<dbReference type="OrthoDB" id="4085451at2759"/>
<dbReference type="HOGENOM" id="CLU_087328_1_0_1"/>
<organism evidence="3 4">
    <name type="scientific">Pestalotiopsis fici (strain W106-1 / CGMCC3.15140)</name>
    <dbReference type="NCBI Taxonomy" id="1229662"/>
    <lineage>
        <taxon>Eukaryota</taxon>
        <taxon>Fungi</taxon>
        <taxon>Dikarya</taxon>
        <taxon>Ascomycota</taxon>
        <taxon>Pezizomycotina</taxon>
        <taxon>Sordariomycetes</taxon>
        <taxon>Xylariomycetidae</taxon>
        <taxon>Amphisphaeriales</taxon>
        <taxon>Sporocadaceae</taxon>
        <taxon>Pestalotiopsis</taxon>
    </lineage>
</organism>
<accession>W3X7H7</accession>
<keyword evidence="4" id="KW-1185">Reference proteome</keyword>
<sequence>MGSGASKTAQSTARKFPTRAPGGAAVPPSSRPAAPRAAAPPPASARVPKASTTKDEAITTDGGDPDHMTSPDFSQRLRQMGVATPNPTLSNSSIATPASPAQGVSAQGPRYPVASQNQTLTVLQARQRLEEQIELQQENPATGRNFADVGTLRQALVMKGLGVPNTDIEKRLRLRNGVVARIESGGVISPLN</sequence>
<evidence type="ECO:0000313" key="4">
    <source>
        <dbReference type="Proteomes" id="UP000030651"/>
    </source>
</evidence>
<dbReference type="GeneID" id="19271999"/>
<feature type="compositionally biased region" description="Low complexity" evidence="1">
    <location>
        <begin position="19"/>
        <end position="37"/>
    </location>
</feature>
<dbReference type="AlphaFoldDB" id="W3X7H7"/>